<dbReference type="SUPFAM" id="SSF55729">
    <property type="entry name" value="Acyl-CoA N-acyltransferases (Nat)"/>
    <property type="match status" value="1"/>
</dbReference>
<evidence type="ECO:0000313" key="2">
    <source>
        <dbReference type="EMBL" id="RDW81571.1"/>
    </source>
</evidence>
<dbReference type="PROSITE" id="PS51186">
    <property type="entry name" value="GNAT"/>
    <property type="match status" value="1"/>
</dbReference>
<dbReference type="OrthoDB" id="410198at2759"/>
<dbReference type="PANTHER" id="PTHR42791:SF5">
    <property type="entry name" value="HYPOTHETICAL ACETYLTRANSFERASE (EUROFUNG)"/>
    <property type="match status" value="1"/>
</dbReference>
<proteinExistence type="predicted"/>
<protein>
    <recommendedName>
        <fullName evidence="1">N-acetyltransferase domain-containing protein</fullName>
    </recommendedName>
</protein>
<name>A0A3D8S676_9EURO</name>
<organism evidence="2 3">
    <name type="scientific">Aspergillus mulundensis</name>
    <dbReference type="NCBI Taxonomy" id="1810919"/>
    <lineage>
        <taxon>Eukaryota</taxon>
        <taxon>Fungi</taxon>
        <taxon>Dikarya</taxon>
        <taxon>Ascomycota</taxon>
        <taxon>Pezizomycotina</taxon>
        <taxon>Eurotiomycetes</taxon>
        <taxon>Eurotiomycetidae</taxon>
        <taxon>Eurotiales</taxon>
        <taxon>Aspergillaceae</taxon>
        <taxon>Aspergillus</taxon>
        <taxon>Aspergillus subgen. Nidulantes</taxon>
    </lineage>
</organism>
<dbReference type="GeneID" id="38115498"/>
<dbReference type="InterPro" id="IPR016181">
    <property type="entry name" value="Acyl_CoA_acyltransferase"/>
</dbReference>
<gene>
    <name evidence="2" type="ORF">DSM5745_05128</name>
</gene>
<dbReference type="Pfam" id="PF00583">
    <property type="entry name" value="Acetyltransf_1"/>
    <property type="match status" value="1"/>
</dbReference>
<dbReference type="STRING" id="1810919.A0A3D8S676"/>
<evidence type="ECO:0000313" key="3">
    <source>
        <dbReference type="Proteomes" id="UP000256690"/>
    </source>
</evidence>
<evidence type="ECO:0000259" key="1">
    <source>
        <dbReference type="PROSITE" id="PS51186"/>
    </source>
</evidence>
<dbReference type="AlphaFoldDB" id="A0A3D8S676"/>
<dbReference type="Gene3D" id="3.40.630.30">
    <property type="match status" value="1"/>
</dbReference>
<dbReference type="InterPro" id="IPR052523">
    <property type="entry name" value="Trichothecene_AcTrans"/>
</dbReference>
<comment type="caution">
    <text evidence="2">The sequence shown here is derived from an EMBL/GenBank/DDBJ whole genome shotgun (WGS) entry which is preliminary data.</text>
</comment>
<sequence length="287" mass="33814">MSTTKPSQFQLHPITDSDFPALTTALWESFENPRQGLLRLFMPILNNDREASLQACITAQREEYHHHQPHCTWIKIVDTQSENRIAAAAKWYFYDDNPYDEHGEVLVADWYPEGVSREFATQAVRIFERPREEMARRGHACTPPILQSPLPYPTISTEPVSNCLIVLHIAFTLPSYRHRGLGRMFMDWGIRIADERGLEAWLDASEFGVPLYEKFGFRRVLVNKVRPVPERELTDREKAEWEECERVMLPIEYTVMWRPRRGDHPYEERKMVLPWEEGKRDGWCRVN</sequence>
<accession>A0A3D8S676</accession>
<dbReference type="PANTHER" id="PTHR42791">
    <property type="entry name" value="GNAT FAMILY ACETYLTRANSFERASE"/>
    <property type="match status" value="1"/>
</dbReference>
<feature type="domain" description="N-acetyltransferase" evidence="1">
    <location>
        <begin position="171"/>
        <end position="240"/>
    </location>
</feature>
<dbReference type="Proteomes" id="UP000256690">
    <property type="component" value="Unassembled WGS sequence"/>
</dbReference>
<dbReference type="InterPro" id="IPR000182">
    <property type="entry name" value="GNAT_dom"/>
</dbReference>
<dbReference type="EMBL" id="PVWQ01000005">
    <property type="protein sequence ID" value="RDW81571.1"/>
    <property type="molecule type" value="Genomic_DNA"/>
</dbReference>
<reference evidence="2 3" key="1">
    <citation type="journal article" date="2018" name="IMA Fungus">
        <title>IMA Genome-F 9: Draft genome sequence of Annulohypoxylon stygium, Aspergillus mulundensis, Berkeleyomyces basicola (syn. Thielaviopsis basicola), Ceratocystis smalleyi, two Cercospora beticola strains, Coleophoma cylindrospora, Fusarium fracticaudum, Phialophora cf. hyalina, and Morchella septimelata.</title>
        <authorList>
            <person name="Wingfield B.D."/>
            <person name="Bills G.F."/>
            <person name="Dong Y."/>
            <person name="Huang W."/>
            <person name="Nel W.J."/>
            <person name="Swalarsk-Parry B.S."/>
            <person name="Vaghefi N."/>
            <person name="Wilken P.M."/>
            <person name="An Z."/>
            <person name="de Beer Z.W."/>
            <person name="De Vos L."/>
            <person name="Chen L."/>
            <person name="Duong T.A."/>
            <person name="Gao Y."/>
            <person name="Hammerbacher A."/>
            <person name="Kikkert J.R."/>
            <person name="Li Y."/>
            <person name="Li H."/>
            <person name="Li K."/>
            <person name="Li Q."/>
            <person name="Liu X."/>
            <person name="Ma X."/>
            <person name="Naidoo K."/>
            <person name="Pethybridge S.J."/>
            <person name="Sun J."/>
            <person name="Steenkamp E.T."/>
            <person name="van der Nest M.A."/>
            <person name="van Wyk S."/>
            <person name="Wingfield M.J."/>
            <person name="Xiong C."/>
            <person name="Yue Q."/>
            <person name="Zhang X."/>
        </authorList>
    </citation>
    <scope>NUCLEOTIDE SEQUENCE [LARGE SCALE GENOMIC DNA]</scope>
    <source>
        <strain evidence="2 3">DSM 5745</strain>
    </source>
</reference>
<keyword evidence="3" id="KW-1185">Reference proteome</keyword>
<dbReference type="RefSeq" id="XP_026604624.1">
    <property type="nucleotide sequence ID" value="XM_026747144.1"/>
</dbReference>
<dbReference type="GO" id="GO:0016747">
    <property type="term" value="F:acyltransferase activity, transferring groups other than amino-acyl groups"/>
    <property type="evidence" value="ECO:0007669"/>
    <property type="project" value="InterPro"/>
</dbReference>
<dbReference type="CDD" id="cd04301">
    <property type="entry name" value="NAT_SF"/>
    <property type="match status" value="1"/>
</dbReference>